<dbReference type="Gene3D" id="3.90.25.10">
    <property type="entry name" value="UDP-galactose 4-epimerase, domain 1"/>
    <property type="match status" value="1"/>
</dbReference>
<dbReference type="EMBL" id="AP024718">
    <property type="protein sequence ID" value="BCX89935.1"/>
    <property type="molecule type" value="Genomic_DNA"/>
</dbReference>
<evidence type="ECO:0000313" key="9">
    <source>
        <dbReference type="Proteomes" id="UP001321450"/>
    </source>
</evidence>
<comment type="cofactor">
    <cofactor evidence="6">
        <name>Mg(2+)</name>
        <dbReference type="ChEBI" id="CHEBI:18420"/>
    </cofactor>
    <text evidence="6">Binds 1 Mg(2+) ion per monomer.</text>
</comment>
<reference evidence="9" key="1">
    <citation type="journal article" date="2024" name="Int. J. Syst. Evol. Microbiol.">
        <title>Methylomarinovum tepidoasis sp. nov., a moderately thermophilic methanotroph of the family Methylothermaceae isolated from a deep-sea hydrothermal field.</title>
        <authorList>
            <person name="Hirayama H."/>
            <person name="Takaki Y."/>
            <person name="Abe M."/>
            <person name="Miyazaki M."/>
            <person name="Uematsu K."/>
            <person name="Matsui Y."/>
            <person name="Takai K."/>
        </authorList>
    </citation>
    <scope>NUCLEOTIDE SEQUENCE [LARGE SCALE GENOMIC DNA]</scope>
    <source>
        <strain evidence="9">IN45</strain>
    </source>
</reference>
<comment type="function">
    <text evidence="6">Catalyzes the reduction of dTDP-6-deoxy-L-lyxo-4-hexulose to yield dTDP-L-rhamnose.</text>
</comment>
<evidence type="ECO:0000259" key="7">
    <source>
        <dbReference type="Pfam" id="PF04321"/>
    </source>
</evidence>
<evidence type="ECO:0000256" key="6">
    <source>
        <dbReference type="RuleBase" id="RU364082"/>
    </source>
</evidence>
<evidence type="ECO:0000256" key="2">
    <source>
        <dbReference type="ARBA" id="ARBA00010944"/>
    </source>
</evidence>
<evidence type="ECO:0000256" key="1">
    <source>
        <dbReference type="ARBA" id="ARBA00004781"/>
    </source>
</evidence>
<evidence type="ECO:0000313" key="8">
    <source>
        <dbReference type="EMBL" id="BCX89935.1"/>
    </source>
</evidence>
<dbReference type="InterPro" id="IPR005913">
    <property type="entry name" value="dTDP_dehydrorham_reduct"/>
</dbReference>
<dbReference type="Pfam" id="PF04321">
    <property type="entry name" value="RmlD_sub_bind"/>
    <property type="match status" value="1"/>
</dbReference>
<comment type="pathway">
    <text evidence="1 6">Carbohydrate biosynthesis; dTDP-L-rhamnose biosynthesis.</text>
</comment>
<dbReference type="PANTHER" id="PTHR10491">
    <property type="entry name" value="DTDP-4-DEHYDRORHAMNOSE REDUCTASE"/>
    <property type="match status" value="1"/>
</dbReference>
<name>A0AAU9CZ00_9GAMM</name>
<dbReference type="Proteomes" id="UP001321450">
    <property type="component" value="Chromosome"/>
</dbReference>
<dbReference type="InterPro" id="IPR036291">
    <property type="entry name" value="NAD(P)-bd_dom_sf"/>
</dbReference>
<dbReference type="GO" id="GO:0005829">
    <property type="term" value="C:cytosol"/>
    <property type="evidence" value="ECO:0007669"/>
    <property type="project" value="TreeGrafter"/>
</dbReference>
<evidence type="ECO:0000256" key="5">
    <source>
        <dbReference type="ARBA" id="ARBA00048200"/>
    </source>
</evidence>
<accession>A0AAU9CZ00</accession>
<organism evidence="8 9">
    <name type="scientific">Methylomarinovum tepidoasis</name>
    <dbReference type="NCBI Taxonomy" id="2840183"/>
    <lineage>
        <taxon>Bacteria</taxon>
        <taxon>Pseudomonadati</taxon>
        <taxon>Pseudomonadota</taxon>
        <taxon>Gammaproteobacteria</taxon>
        <taxon>Methylococcales</taxon>
        <taxon>Methylothermaceae</taxon>
        <taxon>Methylomarinovum</taxon>
    </lineage>
</organism>
<protein>
    <recommendedName>
        <fullName evidence="4 6">dTDP-4-dehydrorhamnose reductase</fullName>
        <ecNumber evidence="3 6">1.1.1.133</ecNumber>
    </recommendedName>
</protein>
<keyword evidence="6 8" id="KW-0560">Oxidoreductase</keyword>
<dbReference type="CDD" id="cd05254">
    <property type="entry name" value="dTDP_HR_like_SDR_e"/>
    <property type="match status" value="1"/>
</dbReference>
<comment type="catalytic activity">
    <reaction evidence="5 6">
        <text>dTDP-beta-L-rhamnose + NADP(+) = dTDP-4-dehydro-beta-L-rhamnose + NADPH + H(+)</text>
        <dbReference type="Rhea" id="RHEA:21796"/>
        <dbReference type="ChEBI" id="CHEBI:15378"/>
        <dbReference type="ChEBI" id="CHEBI:57510"/>
        <dbReference type="ChEBI" id="CHEBI:57783"/>
        <dbReference type="ChEBI" id="CHEBI:58349"/>
        <dbReference type="ChEBI" id="CHEBI:62830"/>
        <dbReference type="EC" id="1.1.1.133"/>
    </reaction>
</comment>
<evidence type="ECO:0000256" key="4">
    <source>
        <dbReference type="ARBA" id="ARBA00017099"/>
    </source>
</evidence>
<dbReference type="PANTHER" id="PTHR10491:SF4">
    <property type="entry name" value="METHIONINE ADENOSYLTRANSFERASE 2 SUBUNIT BETA"/>
    <property type="match status" value="1"/>
</dbReference>
<keyword evidence="6" id="KW-0521">NADP</keyword>
<proteinExistence type="inferred from homology"/>
<dbReference type="AlphaFoldDB" id="A0AAU9CZ00"/>
<dbReference type="KEGG" id="meiy:MIN45_P2309"/>
<dbReference type="EC" id="1.1.1.133" evidence="3 6"/>
<dbReference type="NCBIfam" id="TIGR01214">
    <property type="entry name" value="rmlD"/>
    <property type="match status" value="1"/>
</dbReference>
<dbReference type="RefSeq" id="WP_286292521.1">
    <property type="nucleotide sequence ID" value="NZ_AP024718.1"/>
</dbReference>
<keyword evidence="9" id="KW-1185">Reference proteome</keyword>
<sequence length="305" mass="33015">MTRPILVIGRQGQVAFELRRALLPLGQVIALDRCSEPAVDLADPDCIVPALRRIRPALIVNAAAYTAVDRAESEPQLAEKINATAPGILAEEAQRLGAGLIHYSTDYVFAGDGDRPYREDDPTGPQNAYGRTKLAGEEAIRATGCRHWILRTAWVYGARGKNFLLTMLRLLREKELIGVVADQSGTPTWSRVIAETTAQMLARRDLPATCGTYHLTCTGATTWHGFADAIRRLGIDAGLLPETAARIDPITTADYPTPAHRPAWSVLDTGKLSATFGLTPPAWDTALDLCLEELAGLSPPPQTCL</sequence>
<dbReference type="Gene3D" id="3.40.50.720">
    <property type="entry name" value="NAD(P)-binding Rossmann-like Domain"/>
    <property type="match status" value="1"/>
</dbReference>
<comment type="similarity">
    <text evidence="2 6">Belongs to the dTDP-4-dehydrorhamnose reductase family.</text>
</comment>
<dbReference type="GO" id="GO:0008831">
    <property type="term" value="F:dTDP-4-dehydrorhamnose reductase activity"/>
    <property type="evidence" value="ECO:0007669"/>
    <property type="project" value="UniProtKB-EC"/>
</dbReference>
<gene>
    <name evidence="8" type="ORF">MIN45_P2309</name>
</gene>
<dbReference type="SUPFAM" id="SSF51735">
    <property type="entry name" value="NAD(P)-binding Rossmann-fold domains"/>
    <property type="match status" value="1"/>
</dbReference>
<feature type="domain" description="RmlD-like substrate binding" evidence="7">
    <location>
        <begin position="5"/>
        <end position="294"/>
    </location>
</feature>
<evidence type="ECO:0000256" key="3">
    <source>
        <dbReference type="ARBA" id="ARBA00012929"/>
    </source>
</evidence>
<dbReference type="GO" id="GO:0019305">
    <property type="term" value="P:dTDP-rhamnose biosynthetic process"/>
    <property type="evidence" value="ECO:0007669"/>
    <property type="project" value="TreeGrafter"/>
</dbReference>
<dbReference type="InterPro" id="IPR029903">
    <property type="entry name" value="RmlD-like-bd"/>
</dbReference>